<protein>
    <submittedName>
        <fullName evidence="1">Uncharacterized protein</fullName>
    </submittedName>
</protein>
<dbReference type="EMBL" id="JXNT01000016">
    <property type="protein sequence ID" value="ODM15455.1"/>
    <property type="molecule type" value="Genomic_DNA"/>
</dbReference>
<keyword evidence="2" id="KW-1185">Reference proteome</keyword>
<dbReference type="AlphaFoldDB" id="A0A1E3B3B8"/>
<organism evidence="1 2">
    <name type="scientific">Aspergillus cristatus</name>
    <name type="common">Chinese Fuzhuan brick tea-fermentation fungus</name>
    <name type="synonym">Eurotium cristatum</name>
    <dbReference type="NCBI Taxonomy" id="573508"/>
    <lineage>
        <taxon>Eukaryota</taxon>
        <taxon>Fungi</taxon>
        <taxon>Dikarya</taxon>
        <taxon>Ascomycota</taxon>
        <taxon>Pezizomycotina</taxon>
        <taxon>Eurotiomycetes</taxon>
        <taxon>Eurotiomycetidae</taxon>
        <taxon>Eurotiales</taxon>
        <taxon>Aspergillaceae</taxon>
        <taxon>Aspergillus</taxon>
        <taxon>Aspergillus subgen. Aspergillus</taxon>
    </lineage>
</organism>
<proteinExistence type="predicted"/>
<comment type="caution">
    <text evidence="1">The sequence shown here is derived from an EMBL/GenBank/DDBJ whole genome shotgun (WGS) entry which is preliminary data.</text>
</comment>
<name>A0A1E3B3B8_ASPCR</name>
<reference evidence="1 2" key="1">
    <citation type="journal article" date="2016" name="BMC Genomics">
        <title>Comparative genomic and transcriptomic analyses of the Fuzhuan brick tea-fermentation fungus Aspergillus cristatus.</title>
        <authorList>
            <person name="Ge Y."/>
            <person name="Wang Y."/>
            <person name="Liu Y."/>
            <person name="Tan Y."/>
            <person name="Ren X."/>
            <person name="Zhang X."/>
            <person name="Hyde K.D."/>
            <person name="Liu Y."/>
            <person name="Liu Z."/>
        </authorList>
    </citation>
    <scope>NUCLEOTIDE SEQUENCE [LARGE SCALE GENOMIC DNA]</scope>
    <source>
        <strain evidence="1 2">GZAAS20.1005</strain>
    </source>
</reference>
<dbReference type="OrthoDB" id="25029at2759"/>
<evidence type="ECO:0000313" key="1">
    <source>
        <dbReference type="EMBL" id="ODM15455.1"/>
    </source>
</evidence>
<dbReference type="STRING" id="573508.A0A1E3B3B8"/>
<dbReference type="VEuPathDB" id="FungiDB:SI65_09058"/>
<dbReference type="Proteomes" id="UP000094569">
    <property type="component" value="Unassembled WGS sequence"/>
</dbReference>
<evidence type="ECO:0000313" key="2">
    <source>
        <dbReference type="Proteomes" id="UP000094569"/>
    </source>
</evidence>
<sequence length="143" mass="16882">MYHKEKGYIFLPDPEDEDKQRHSYINDLIDSCIFGFSTELYHTFYEEYQPREGTRPSCLDQNMRNQSVIFEALGQLNPSRESEDENEGQKKDRTIFYHCRSSKAALASWKKGPETKTTEDERYWSRHTKSARWVCGEVLGVEL</sequence>
<accession>A0A1E3B3B8</accession>
<gene>
    <name evidence="1" type="ORF">SI65_09058</name>
</gene>